<keyword evidence="2" id="KW-1185">Reference proteome</keyword>
<gene>
    <name evidence="1" type="ORF">JRO89_XS09G0060600</name>
</gene>
<comment type="caution">
    <text evidence="1">The sequence shown here is derived from an EMBL/GenBank/DDBJ whole genome shotgun (WGS) entry which is preliminary data.</text>
</comment>
<reference evidence="1 2" key="1">
    <citation type="submission" date="2021-02" db="EMBL/GenBank/DDBJ databases">
        <title>Plant Genome Project.</title>
        <authorList>
            <person name="Zhang R.-G."/>
        </authorList>
    </citation>
    <scope>NUCLEOTIDE SEQUENCE [LARGE SCALE GENOMIC DNA]</scope>
    <source>
        <tissue evidence="1">Leaves</tissue>
    </source>
</reference>
<proteinExistence type="predicted"/>
<accession>A0ABQ8HKU5</accession>
<evidence type="ECO:0000313" key="2">
    <source>
        <dbReference type="Proteomes" id="UP000827721"/>
    </source>
</evidence>
<protein>
    <submittedName>
        <fullName evidence="1">Uncharacterized protein</fullName>
    </submittedName>
</protein>
<dbReference type="Gene3D" id="3.80.10.10">
    <property type="entry name" value="Ribonuclease Inhibitor"/>
    <property type="match status" value="1"/>
</dbReference>
<evidence type="ECO:0000313" key="1">
    <source>
        <dbReference type="EMBL" id="KAH7564897.1"/>
    </source>
</evidence>
<dbReference type="Proteomes" id="UP000827721">
    <property type="component" value="Unassembled WGS sequence"/>
</dbReference>
<dbReference type="InterPro" id="IPR032675">
    <property type="entry name" value="LRR_dom_sf"/>
</dbReference>
<sequence length="205" mass="23502">MDSFLAKLLALRILDLEFTEINVPTGMEMLTNLTSLDLFSMELHKIPAGIFLKLCRLQKLVVHWGFETPRVAVEEAVRLKNLDCVMAQFRNLQDFNCYVKSLNSHGGPNEYYLFLFPKNMKVLPKSTPPDQYPHLKLVREHSCKEVKKLVSSKRLLQLKNIYSSNGVMVCDSLQEIVIWDCPQLKRLSLYLPVDEKGQPSPPPAL</sequence>
<name>A0ABQ8HKU5_9ROSI</name>
<dbReference type="SUPFAM" id="SSF52058">
    <property type="entry name" value="L domain-like"/>
    <property type="match status" value="1"/>
</dbReference>
<organism evidence="1 2">
    <name type="scientific">Xanthoceras sorbifolium</name>
    <dbReference type="NCBI Taxonomy" id="99658"/>
    <lineage>
        <taxon>Eukaryota</taxon>
        <taxon>Viridiplantae</taxon>
        <taxon>Streptophyta</taxon>
        <taxon>Embryophyta</taxon>
        <taxon>Tracheophyta</taxon>
        <taxon>Spermatophyta</taxon>
        <taxon>Magnoliopsida</taxon>
        <taxon>eudicotyledons</taxon>
        <taxon>Gunneridae</taxon>
        <taxon>Pentapetalae</taxon>
        <taxon>rosids</taxon>
        <taxon>malvids</taxon>
        <taxon>Sapindales</taxon>
        <taxon>Sapindaceae</taxon>
        <taxon>Xanthoceroideae</taxon>
        <taxon>Xanthoceras</taxon>
    </lineage>
</organism>
<dbReference type="EMBL" id="JAFEMO010000009">
    <property type="protein sequence ID" value="KAH7564897.1"/>
    <property type="molecule type" value="Genomic_DNA"/>
</dbReference>